<dbReference type="OrthoDB" id="2157541at2"/>
<dbReference type="AlphaFoldDB" id="A0A4R6ZTM0"/>
<protein>
    <submittedName>
        <fullName evidence="1">Uncharacterized protein (TIGR03577 family)</fullName>
    </submittedName>
</protein>
<comment type="caution">
    <text evidence="1">The sequence shown here is derived from an EMBL/GenBank/DDBJ whole genome shotgun (WGS) entry which is preliminary data.</text>
</comment>
<dbReference type="NCBIfam" id="TIGR03577">
    <property type="entry name" value="EF_0830"/>
    <property type="match status" value="1"/>
</dbReference>
<dbReference type="EMBL" id="SNZK01000001">
    <property type="protein sequence ID" value="TDR55594.1"/>
    <property type="molecule type" value="Genomic_DNA"/>
</dbReference>
<keyword evidence="2" id="KW-1185">Reference proteome</keyword>
<dbReference type="STRING" id="1265846.PROCOU_15954"/>
<gene>
    <name evidence="1" type="ORF">DFP96_101532</name>
</gene>
<organism evidence="1 2">
    <name type="scientific">Listeria rocourtiae</name>
    <dbReference type="NCBI Taxonomy" id="647910"/>
    <lineage>
        <taxon>Bacteria</taxon>
        <taxon>Bacillati</taxon>
        <taxon>Bacillota</taxon>
        <taxon>Bacilli</taxon>
        <taxon>Bacillales</taxon>
        <taxon>Listeriaceae</taxon>
        <taxon>Listeria</taxon>
    </lineage>
</organism>
<accession>A0A4R6ZTM0</accession>
<name>A0A4R6ZTM0_9LIST</name>
<dbReference type="InterPro" id="IPR020034">
    <property type="entry name" value="CHP03577_EF0830/AHA3911"/>
</dbReference>
<dbReference type="Pfam" id="PF14272">
    <property type="entry name" value="Gly_rich_SFCGS"/>
    <property type="match status" value="1"/>
</dbReference>
<evidence type="ECO:0000313" key="2">
    <source>
        <dbReference type="Proteomes" id="UP000295558"/>
    </source>
</evidence>
<evidence type="ECO:0000313" key="1">
    <source>
        <dbReference type="EMBL" id="TDR55594.1"/>
    </source>
</evidence>
<proteinExistence type="predicted"/>
<dbReference type="RefSeq" id="WP_036073595.1">
    <property type="nucleotide sequence ID" value="NZ_JAARQJ010000028.1"/>
</dbReference>
<sequence>MNQITVVIADRLGKGQNVAAGAEKAGAKAIVVPGMGADMRLGDVMKENNADFGISFCGSGGAGALTAQTKYGYPAHYGMRSIEEGVTAIQDGKTVLGFGFMDVEELGERLVKAFQAQAEKQ</sequence>
<reference evidence="1 2" key="1">
    <citation type="submission" date="2019-03" db="EMBL/GenBank/DDBJ databases">
        <title>Genomic Encyclopedia of Type Strains, Phase III (KMG-III): the genomes of soil and plant-associated and newly described type strains.</title>
        <authorList>
            <person name="Whitman W."/>
        </authorList>
    </citation>
    <scope>NUCLEOTIDE SEQUENCE [LARGE SCALE GENOMIC DNA]</scope>
    <source>
        <strain evidence="1 2">CECT 7972</strain>
    </source>
</reference>
<dbReference type="Proteomes" id="UP000295558">
    <property type="component" value="Unassembled WGS sequence"/>
</dbReference>